<dbReference type="EMBL" id="CP039350">
    <property type="protein sequence ID" value="QCD96920.1"/>
    <property type="molecule type" value="Genomic_DNA"/>
</dbReference>
<keyword evidence="2" id="KW-1185">Reference proteome</keyword>
<evidence type="ECO:0000313" key="1">
    <source>
        <dbReference type="EMBL" id="QCD96920.1"/>
    </source>
</evidence>
<organism evidence="1 2">
    <name type="scientific">Vigna unguiculata</name>
    <name type="common">Cowpea</name>
    <dbReference type="NCBI Taxonomy" id="3917"/>
    <lineage>
        <taxon>Eukaryota</taxon>
        <taxon>Viridiplantae</taxon>
        <taxon>Streptophyta</taxon>
        <taxon>Embryophyta</taxon>
        <taxon>Tracheophyta</taxon>
        <taxon>Spermatophyta</taxon>
        <taxon>Magnoliopsida</taxon>
        <taxon>eudicotyledons</taxon>
        <taxon>Gunneridae</taxon>
        <taxon>Pentapetalae</taxon>
        <taxon>rosids</taxon>
        <taxon>fabids</taxon>
        <taxon>Fabales</taxon>
        <taxon>Fabaceae</taxon>
        <taxon>Papilionoideae</taxon>
        <taxon>50 kb inversion clade</taxon>
        <taxon>NPAAA clade</taxon>
        <taxon>indigoferoid/millettioid clade</taxon>
        <taxon>Phaseoleae</taxon>
        <taxon>Vigna</taxon>
    </lineage>
</organism>
<gene>
    <name evidence="1" type="ORF">DEO72_LG6g1630</name>
</gene>
<proteinExistence type="predicted"/>
<dbReference type="AlphaFoldDB" id="A0A4D6M8A6"/>
<name>A0A4D6M8A6_VIGUN</name>
<accession>A0A4D6M8A6</accession>
<protein>
    <submittedName>
        <fullName evidence="1">Uncharacterized protein</fullName>
    </submittedName>
</protein>
<dbReference type="Proteomes" id="UP000501690">
    <property type="component" value="Linkage Group LG6"/>
</dbReference>
<sequence>MSATSEGSDFSVNCKVDVDVAASAEELTIPSLKKVLSVLGELRKELLDLNAMMIEGKNQRQQHEGKLKFSELGEPSVGDLHTPNSNHLKGFIEFGDSSERGHVEEVHFQIRKHKNLNRATCELPQHCNRRRKREKTNLAKLGFLVFFVVDSAGGW</sequence>
<reference evidence="1 2" key="1">
    <citation type="submission" date="2019-04" db="EMBL/GenBank/DDBJ databases">
        <title>An improved genome assembly and genetic linkage map for asparagus bean, Vigna unguiculata ssp. sesquipedialis.</title>
        <authorList>
            <person name="Xia Q."/>
            <person name="Zhang R."/>
            <person name="Dong Y."/>
        </authorList>
    </citation>
    <scope>NUCLEOTIDE SEQUENCE [LARGE SCALE GENOMIC DNA]</scope>
    <source>
        <tissue evidence="1">Leaf</tissue>
    </source>
</reference>
<evidence type="ECO:0000313" key="2">
    <source>
        <dbReference type="Proteomes" id="UP000501690"/>
    </source>
</evidence>